<dbReference type="InterPro" id="IPR027417">
    <property type="entry name" value="P-loop_NTPase"/>
</dbReference>
<feature type="compositionally biased region" description="Polar residues" evidence="2">
    <location>
        <begin position="480"/>
        <end position="508"/>
    </location>
</feature>
<dbReference type="RefSeq" id="XP_035322066.1">
    <property type="nucleotide sequence ID" value="XM_035468085.1"/>
</dbReference>
<dbReference type="GeneID" id="55972340"/>
<feature type="compositionally biased region" description="Basic residues" evidence="2">
    <location>
        <begin position="513"/>
        <end position="523"/>
    </location>
</feature>
<feature type="compositionally biased region" description="Low complexity" evidence="2">
    <location>
        <begin position="616"/>
        <end position="634"/>
    </location>
</feature>
<feature type="region of interest" description="Disordered" evidence="2">
    <location>
        <begin position="1195"/>
        <end position="1253"/>
    </location>
</feature>
<feature type="compositionally biased region" description="Basic and acidic residues" evidence="2">
    <location>
        <begin position="548"/>
        <end position="557"/>
    </location>
</feature>
<dbReference type="Gene3D" id="3.40.50.300">
    <property type="entry name" value="P-loop containing nucleotide triphosphate hydrolases"/>
    <property type="match status" value="1"/>
</dbReference>
<dbReference type="SUPFAM" id="SSF52540">
    <property type="entry name" value="P-loop containing nucleoside triphosphate hydrolases"/>
    <property type="match status" value="1"/>
</dbReference>
<dbReference type="InterPro" id="IPR025337">
    <property type="entry name" value="Questin_oxidase-like"/>
</dbReference>
<dbReference type="EMBL" id="JAANYQ010000006">
    <property type="protein sequence ID" value="KAF4123414.1"/>
    <property type="molecule type" value="Genomic_DNA"/>
</dbReference>
<comment type="caution">
    <text evidence="4">The sequence shown here is derived from an EMBL/GenBank/DDBJ whole genome shotgun (WGS) entry which is preliminary data.</text>
</comment>
<feature type="region of interest" description="Disordered" evidence="2">
    <location>
        <begin position="447"/>
        <end position="664"/>
    </location>
</feature>
<dbReference type="OrthoDB" id="10265971at2759"/>
<organism evidence="4 5">
    <name type="scientific">Geosmithia morbida</name>
    <dbReference type="NCBI Taxonomy" id="1094350"/>
    <lineage>
        <taxon>Eukaryota</taxon>
        <taxon>Fungi</taxon>
        <taxon>Dikarya</taxon>
        <taxon>Ascomycota</taxon>
        <taxon>Pezizomycotina</taxon>
        <taxon>Sordariomycetes</taxon>
        <taxon>Hypocreomycetidae</taxon>
        <taxon>Hypocreales</taxon>
        <taxon>Bionectriaceae</taxon>
        <taxon>Geosmithia</taxon>
    </lineage>
</organism>
<dbReference type="Pfam" id="PF03215">
    <property type="entry name" value="Rad17"/>
    <property type="match status" value="1"/>
</dbReference>
<reference evidence="4" key="1">
    <citation type="submission" date="2020-03" db="EMBL/GenBank/DDBJ databases">
        <title>Site-based positive gene gene selection in Geosmithia morbida across the United States reveals a broad range of putative effectors and factors for local host and environmental adapation.</title>
        <authorList>
            <person name="Onufrak A."/>
            <person name="Murdoch R.W."/>
            <person name="Gazis R."/>
            <person name="Huff M."/>
            <person name="Staton M."/>
            <person name="Klingeman W."/>
            <person name="Hadziabdic D."/>
        </authorList>
    </citation>
    <scope>NUCLEOTIDE SEQUENCE</scope>
    <source>
        <strain evidence="4">1262</strain>
    </source>
</reference>
<feature type="region of interest" description="Disordered" evidence="2">
    <location>
        <begin position="1306"/>
        <end position="1356"/>
    </location>
</feature>
<evidence type="ECO:0000256" key="1">
    <source>
        <dbReference type="ARBA" id="ARBA00023002"/>
    </source>
</evidence>
<dbReference type="Pfam" id="PF25812">
    <property type="entry name" value="RAD24_helical"/>
    <property type="match status" value="1"/>
</dbReference>
<proteinExistence type="predicted"/>
<dbReference type="PANTHER" id="PTHR35870:SF6">
    <property type="entry name" value="MGS207 PROTEIN"/>
    <property type="match status" value="1"/>
</dbReference>
<feature type="region of interest" description="Disordered" evidence="2">
    <location>
        <begin position="765"/>
        <end position="785"/>
    </location>
</feature>
<gene>
    <name evidence="4" type="ORF">GMORB2_6115</name>
</gene>
<dbReference type="PANTHER" id="PTHR35870">
    <property type="entry name" value="PROTEIN, PUTATIVE (AFU_ORTHOLOGUE AFUA_5G03330)-RELATED"/>
    <property type="match status" value="1"/>
</dbReference>
<keyword evidence="1" id="KW-0560">Oxidoreductase</keyword>
<evidence type="ECO:0000256" key="2">
    <source>
        <dbReference type="SAM" id="MobiDB-lite"/>
    </source>
</evidence>
<dbReference type="Proteomes" id="UP000749293">
    <property type="component" value="Unassembled WGS sequence"/>
</dbReference>
<dbReference type="InterPro" id="IPR057927">
    <property type="entry name" value="RAD24-like_helical"/>
</dbReference>
<feature type="region of interest" description="Disordered" evidence="2">
    <location>
        <begin position="1007"/>
        <end position="1028"/>
    </location>
</feature>
<protein>
    <submittedName>
        <fullName evidence="4">Cell cycle checkpoint protein</fullName>
    </submittedName>
</protein>
<accession>A0A9P4YX59</accession>
<sequence>MSGILSHVPIVNRLAGSGSRPGMIELPPVEIHQVETSPDRRARGLKHLIKANHVNYSIVYRNYGFDNHNAQILSSAYLLGADETKLAEIYEARAEVLEPWQPSPAEVIDEDWDDFVGDRRYQRAYIDYFEDKLALEFAYDWKKEVSHFMFDLDEPLFHGLIGGLGHPLVHLGYAYEVDSRELAMEALALTAIEYNFLHKYISDRSYTRSSPIQSDSPMDLIGKLVDDERFDSIKNQNLDQLESIFEQHESFIMEYWNGWKLDDPLKQFELSQEAAVALLVATAAPGTRSYNFFIAHILTTSHAVRVLLPIFPAEHRVTLVREWWLLALAIFVAKGRPKPDSENINEDIGEKGWKHVEYQALNSPWSTNAHYVNGEFPFPVRMDLTHEVKAAEPINTMQLNGLPPPALGAIQQHHSSYTTRRTHISPGTTVSRSEWNRSSIANARIALMAPPAKRRRRKVVDASDDDDDNGQHQQEDVSPLKNSNNTLANFLLASPSSPTKTRASTASPSPVKPKPRPGIRKPSKGSSSSQKDGSGAITKKSTSAKGNCGDEKGKSADLKSLFSKQAQRAPARHTDGTPVDDLISDPISEDDDDISEVKASSSSLVGQQARKRLRNSTAESSSHLPSSSAATLTTRFRKPPLSQPPVKPTNANSNNAYNDDDQRPWSERFGPKNLDELVVHKKKVADVRRWIQEVTAGRMRQRVLVLKGPAGSAKTATLRLLARDMGIEVLEWKNPANNAGLGFSSASAKFDEFLGRGAKFGALEMDDDDDGSRSGGGAAATAAVDGNEDKSKRLMMIEEFPNTFSRSSTALTSFRSSILRYLAAHVPSLNSVFSHQHKQQREASIKPIVMIISETLLTTTSAAADSFTAHRLLGPEILRHPGVGVIEFNAVAPTLLARALDLVVQKEARKSGRRRTPGPAVLQRLGEIGDVRSAISSLEFLCLKGDHEADWGAKVAFTKQKKSVRDSIMLTQGETDSLELISQREASLGIFHAVGKVVYNKREEVPSTDSAEVSLPPHMAQHARPKRSQVSVDALMDETGTDTHTFISALHENYAASCESTGPMDLSTPMDYINDCIESLSESDLLCPSRDIFFGGRGWSLGGGRDMGSHVLRQDEIMFHVAVRGMLFSLPDPVQRKMSTSFKGSDAFKMFYPQSLKLWRAKEEIEGMVDMWSSNMLKGEWWAPTRNLTDGASAFRRPQIAPPPPPPPPPPSSSSLPTTMTQQQRQRQQQQQQQQLYTDNNNNKNNDDGPLISLGSAARREMLLERLPYMAQIARRTAHGNRSCPIPIRLRDLDKVVAFKGVASVDEKAEDDEDVEEDAEQAGGGATGDADDAWATDKPSDEVSPRKKRAAGIKSGGMTGMLAQRLVLSDDDIED</sequence>
<evidence type="ECO:0000313" key="5">
    <source>
        <dbReference type="Proteomes" id="UP000749293"/>
    </source>
</evidence>
<evidence type="ECO:0000259" key="3">
    <source>
        <dbReference type="Pfam" id="PF25812"/>
    </source>
</evidence>
<feature type="domain" description="Checkpoint protein RAD24-like helical bundle" evidence="3">
    <location>
        <begin position="985"/>
        <end position="1087"/>
    </location>
</feature>
<feature type="compositionally biased region" description="Low complexity" evidence="2">
    <location>
        <begin position="1213"/>
        <end position="1244"/>
    </location>
</feature>
<dbReference type="Pfam" id="PF14027">
    <property type="entry name" value="Questin_oxidase"/>
    <property type="match status" value="1"/>
</dbReference>
<dbReference type="GO" id="GO:0016491">
    <property type="term" value="F:oxidoreductase activity"/>
    <property type="evidence" value="ECO:0007669"/>
    <property type="project" value="UniProtKB-KW"/>
</dbReference>
<name>A0A9P4YX59_9HYPO</name>
<evidence type="ECO:0000313" key="4">
    <source>
        <dbReference type="EMBL" id="KAF4123414.1"/>
    </source>
</evidence>
<feature type="region of interest" description="Disordered" evidence="2">
    <location>
        <begin position="413"/>
        <end position="432"/>
    </location>
</feature>
<keyword evidence="5" id="KW-1185">Reference proteome</keyword>
<feature type="compositionally biased region" description="Acidic residues" evidence="2">
    <location>
        <begin position="1308"/>
        <end position="1320"/>
    </location>
</feature>
<feature type="compositionally biased region" description="Low complexity" evidence="2">
    <location>
        <begin position="524"/>
        <end position="535"/>
    </location>
</feature>
<feature type="compositionally biased region" description="Pro residues" evidence="2">
    <location>
        <begin position="1200"/>
        <end position="1212"/>
    </location>
</feature>